<dbReference type="FunCoup" id="B7Q667">
    <property type="interactions" value="728"/>
</dbReference>
<dbReference type="Gene3D" id="3.40.50.300">
    <property type="entry name" value="P-loop containing nucleotide triphosphate hydrolases"/>
    <property type="match status" value="1"/>
</dbReference>
<dbReference type="GO" id="GO:0005524">
    <property type="term" value="F:ATP binding"/>
    <property type="evidence" value="ECO:0007669"/>
    <property type="project" value="UniProtKB-KW"/>
</dbReference>
<evidence type="ECO:0000256" key="1">
    <source>
        <dbReference type="ARBA" id="ARBA00022741"/>
    </source>
</evidence>
<keyword evidence="8" id="KW-1267">Proteomics identification</keyword>
<dbReference type="InParanoid" id="B7Q667"/>
<keyword evidence="1" id="KW-0547">Nucleotide-binding</keyword>
<evidence type="ECO:0000256" key="3">
    <source>
        <dbReference type="ARBA" id="ARBA00025768"/>
    </source>
</evidence>
<keyword evidence="7" id="KW-1185">Reference proteome</keyword>
<dbReference type="InterPro" id="IPR027417">
    <property type="entry name" value="P-loop_NTPase"/>
</dbReference>
<reference evidence="5 7" key="1">
    <citation type="submission" date="2008-03" db="EMBL/GenBank/DDBJ databases">
        <title>Annotation of Ixodes scapularis.</title>
        <authorList>
            <consortium name="Ixodes scapularis Genome Project Consortium"/>
            <person name="Caler E."/>
            <person name="Hannick L.I."/>
            <person name="Bidwell S."/>
            <person name="Joardar V."/>
            <person name="Thiagarajan M."/>
            <person name="Amedeo P."/>
            <person name="Galinsky K.J."/>
            <person name="Schobel S."/>
            <person name="Inman J."/>
            <person name="Hostetler J."/>
            <person name="Miller J."/>
            <person name="Hammond M."/>
            <person name="Megy K."/>
            <person name="Lawson D."/>
            <person name="Kodira C."/>
            <person name="Sutton G."/>
            <person name="Meyer J."/>
            <person name="Hill C.A."/>
            <person name="Birren B."/>
            <person name="Nene V."/>
            <person name="Collins F."/>
            <person name="Alarcon-Chaidez F."/>
            <person name="Wikel S."/>
            <person name="Strausberg R."/>
        </authorList>
    </citation>
    <scope>NUCLEOTIDE SEQUENCE [LARGE SCALE GENOMIC DNA]</scope>
    <source>
        <strain evidence="7">Wikel</strain>
        <strain evidence="5">Wikel colony</strain>
    </source>
</reference>
<dbReference type="EMBL" id="DS866312">
    <property type="protein sequence ID" value="EEC14340.1"/>
    <property type="molecule type" value="Genomic_DNA"/>
</dbReference>
<organism>
    <name type="scientific">Ixodes scapularis</name>
    <name type="common">Black-legged tick</name>
    <name type="synonym">Deer tick</name>
    <dbReference type="NCBI Taxonomy" id="6945"/>
    <lineage>
        <taxon>Eukaryota</taxon>
        <taxon>Metazoa</taxon>
        <taxon>Ecdysozoa</taxon>
        <taxon>Arthropoda</taxon>
        <taxon>Chelicerata</taxon>
        <taxon>Arachnida</taxon>
        <taxon>Acari</taxon>
        <taxon>Parasitiformes</taxon>
        <taxon>Ixodida</taxon>
        <taxon>Ixodoidea</taxon>
        <taxon>Ixodidae</taxon>
        <taxon>Ixodinae</taxon>
        <taxon>Ixodes</taxon>
    </lineage>
</organism>
<evidence type="ECO:0000256" key="2">
    <source>
        <dbReference type="ARBA" id="ARBA00022840"/>
    </source>
</evidence>
<evidence type="ECO:0007829" key="8">
    <source>
        <dbReference type="PeptideAtlas" id="B7Q667"/>
    </source>
</evidence>
<reference evidence="6" key="2">
    <citation type="submission" date="2020-05" db="UniProtKB">
        <authorList>
            <consortium name="EnsemblMetazoa"/>
        </authorList>
    </citation>
    <scope>IDENTIFICATION</scope>
    <source>
        <strain evidence="6">wikel</strain>
    </source>
</reference>
<dbReference type="SUPFAM" id="SSF52540">
    <property type="entry name" value="P-loop containing nucleoside triphosphate hydrolases"/>
    <property type="match status" value="1"/>
</dbReference>
<keyword evidence="2" id="KW-0067">ATP-binding</keyword>
<dbReference type="VEuPathDB" id="VectorBase:ISCP_028615"/>
<dbReference type="PaxDb" id="6945-B7Q667"/>
<evidence type="ECO:0000313" key="5">
    <source>
        <dbReference type="EMBL" id="EEC14340.1"/>
    </source>
</evidence>
<protein>
    <recommendedName>
        <fullName evidence="4">Protein KTI12 homolog</fullName>
    </recommendedName>
</protein>
<name>B7Q667_IXOSC</name>
<evidence type="ECO:0000256" key="4">
    <source>
        <dbReference type="ARBA" id="ARBA00026170"/>
    </source>
</evidence>
<dbReference type="AlphaFoldDB" id="B7Q667"/>
<dbReference type="EMBL" id="ABJB010839536">
    <property type="status" value="NOT_ANNOTATED_CDS"/>
    <property type="molecule type" value="Genomic_DNA"/>
</dbReference>
<proteinExistence type="evidence at protein level"/>
<sequence>MPLVLMCGFPCSGKSLRTQQLRDFFQVKESVQVVASDEERSLRNSVFADSRRETQLRGELKSEVIRLLSKEQLVILDSANYIKGFRYELYCLSKSVKTTHCVIHTDTAVDTCWQWNSQRPQEEQYSKEIFDGLVQRFEAPDSRNRWDSPLFTLHWDEELPLEAVWEALRGRKAPPPNLATQCQPLASPNFLYDLDRLTSETIKAILKEQYTCAEGDELAVPGCSEKISFPMQVVLHHRFGAGELTRLRRQFLVYTKSHPVDDVAKIPNLFVHYLNTTAS</sequence>
<dbReference type="Pfam" id="PF08433">
    <property type="entry name" value="KTI12"/>
    <property type="match status" value="1"/>
</dbReference>
<dbReference type="FunFam" id="3.40.50.300:FF:000827">
    <property type="entry name" value="KTI12 chromatin-associated homolog"/>
    <property type="match status" value="1"/>
</dbReference>
<dbReference type="HOGENOM" id="CLU_027147_1_0_1"/>
<dbReference type="EMBL" id="ABJB010554677">
    <property type="status" value="NOT_ANNOTATED_CDS"/>
    <property type="molecule type" value="Genomic_DNA"/>
</dbReference>
<gene>
    <name evidence="5" type="ORF">IscW_ISCW021272</name>
</gene>
<dbReference type="VEuPathDB" id="VectorBase:ISCW021272"/>
<dbReference type="Proteomes" id="UP000001555">
    <property type="component" value="Unassembled WGS sequence"/>
</dbReference>
<dbReference type="VEuPathDB" id="VectorBase:ISCI021272"/>
<dbReference type="GO" id="GO:0002098">
    <property type="term" value="P:tRNA wobble uridine modification"/>
    <property type="evidence" value="ECO:0000318"/>
    <property type="project" value="GO_Central"/>
</dbReference>
<dbReference type="STRING" id="6945.B7Q667"/>
<dbReference type="GO" id="GO:0006357">
    <property type="term" value="P:regulation of transcription by RNA polymerase II"/>
    <property type="evidence" value="ECO:0007669"/>
    <property type="project" value="UniProtKB-ARBA"/>
</dbReference>
<dbReference type="EMBL" id="ABJB010966472">
    <property type="status" value="NOT_ANNOTATED_CDS"/>
    <property type="molecule type" value="Genomic_DNA"/>
</dbReference>
<evidence type="ECO:0000313" key="7">
    <source>
        <dbReference type="Proteomes" id="UP000001555"/>
    </source>
</evidence>
<dbReference type="EnsemblMetazoa" id="ISCW021272-RA">
    <property type="protein sequence ID" value="ISCW021272-PA"/>
    <property type="gene ID" value="ISCW021272"/>
</dbReference>
<dbReference type="PANTHER" id="PTHR12435">
    <property type="match status" value="1"/>
</dbReference>
<accession>B7Q667</accession>
<dbReference type="OrthoDB" id="9972657at2759"/>
<comment type="similarity">
    <text evidence="3">Belongs to the KTI12 family.</text>
</comment>
<dbReference type="InterPro" id="IPR013641">
    <property type="entry name" value="KTI12/PSTK"/>
</dbReference>
<evidence type="ECO:0000313" key="6">
    <source>
        <dbReference type="EnsemblMetazoa" id="ISCW021272-PA"/>
    </source>
</evidence>